<keyword evidence="4" id="KW-1133">Transmembrane helix</keyword>
<protein>
    <recommendedName>
        <fullName evidence="5">Phospholipid/glycerol acyltransferase domain-containing protein</fullName>
    </recommendedName>
</protein>
<dbReference type="PANTHER" id="PTHR10983:SF24">
    <property type="entry name" value="1-ACYLGLYCEROL-3-PHOSPHATE O-ACYLTRANSFERASE 3, ISOFORM E-RELATED"/>
    <property type="match status" value="1"/>
</dbReference>
<keyword evidence="3" id="KW-0012">Acyltransferase</keyword>
<dbReference type="Pfam" id="PF01553">
    <property type="entry name" value="Acyltransferase"/>
    <property type="match status" value="1"/>
</dbReference>
<evidence type="ECO:0000256" key="2">
    <source>
        <dbReference type="ARBA" id="ARBA00022679"/>
    </source>
</evidence>
<keyword evidence="4" id="KW-0472">Membrane</keyword>
<evidence type="ECO:0000256" key="3">
    <source>
        <dbReference type="ARBA" id="ARBA00023315"/>
    </source>
</evidence>
<feature type="domain" description="Phospholipid/glycerol acyltransferase" evidence="5">
    <location>
        <begin position="91"/>
        <end position="213"/>
    </location>
</feature>
<dbReference type="EMBL" id="JBANMG010000010">
    <property type="protein sequence ID" value="KAK6948681.1"/>
    <property type="molecule type" value="Genomic_DNA"/>
</dbReference>
<evidence type="ECO:0000313" key="7">
    <source>
        <dbReference type="Proteomes" id="UP001369815"/>
    </source>
</evidence>
<reference evidence="6 7" key="1">
    <citation type="journal article" date="2024" name="Front Chem Biol">
        <title>Unveiling the potential of Daldinia eschscholtzii MFLUCC 19-0629 through bioactivity and bioinformatics studies for enhanced sustainable agriculture production.</title>
        <authorList>
            <person name="Brooks S."/>
            <person name="Weaver J.A."/>
            <person name="Klomchit A."/>
            <person name="Alharthi S.A."/>
            <person name="Onlamun T."/>
            <person name="Nurani R."/>
            <person name="Vong T.K."/>
            <person name="Alberti F."/>
            <person name="Greco C."/>
        </authorList>
    </citation>
    <scope>NUCLEOTIDE SEQUENCE [LARGE SCALE GENOMIC DNA]</scope>
    <source>
        <strain evidence="6">MFLUCC 19-0629</strain>
    </source>
</reference>
<dbReference type="CDD" id="cd07990">
    <property type="entry name" value="LPLAT_LCLAT1-like"/>
    <property type="match status" value="1"/>
</dbReference>
<dbReference type="SUPFAM" id="SSF69593">
    <property type="entry name" value="Glycerol-3-phosphate (1)-acyltransferase"/>
    <property type="match status" value="1"/>
</dbReference>
<sequence>MQVPWAMAMLKRLPVNLRGVILITPWVLYLAVCDVVLSLLLAVKIFAPDLVYSASSRIAYSVWKWIQFIFEDCNGARITISGDRLPTRESAVVVSNHVTWADFYLIQSLALRSRMLGQCRWFAKIQLRWVPFLGWGLWAMGMPMVTRNWMRDRRELQRVFGGIVRRRWPMWLISFSEATRFTPKKYTESAVWCKQNNRPQPLHLLYPRTKGFVTTVQQLRTAPHVKAVYDFTIAYQHKNRFHVAPNMWETLKLPGLSDSQGYRFHVHVQRFPLEELPYKDEELAKWLEHRWVEKGQWLDALKTEWASS</sequence>
<dbReference type="InterPro" id="IPR032098">
    <property type="entry name" value="Acyltransf_C"/>
</dbReference>
<keyword evidence="2" id="KW-0808">Transferase</keyword>
<keyword evidence="7" id="KW-1185">Reference proteome</keyword>
<dbReference type="GO" id="GO:0012505">
    <property type="term" value="C:endomembrane system"/>
    <property type="evidence" value="ECO:0007669"/>
    <property type="project" value="TreeGrafter"/>
</dbReference>
<evidence type="ECO:0000256" key="1">
    <source>
        <dbReference type="ARBA" id="ARBA00008655"/>
    </source>
</evidence>
<dbReference type="Proteomes" id="UP001369815">
    <property type="component" value="Unassembled WGS sequence"/>
</dbReference>
<accession>A0AAX6M905</accession>
<dbReference type="AlphaFoldDB" id="A0AAX6M905"/>
<dbReference type="InterPro" id="IPR002123">
    <property type="entry name" value="Plipid/glycerol_acylTrfase"/>
</dbReference>
<dbReference type="PANTHER" id="PTHR10983">
    <property type="entry name" value="1-ACYLGLYCEROL-3-PHOSPHATE ACYLTRANSFERASE-RELATED"/>
    <property type="match status" value="1"/>
</dbReference>
<name>A0AAX6M905_9PEZI</name>
<organism evidence="6 7">
    <name type="scientific">Daldinia eschscholtzii</name>
    <dbReference type="NCBI Taxonomy" id="292717"/>
    <lineage>
        <taxon>Eukaryota</taxon>
        <taxon>Fungi</taxon>
        <taxon>Dikarya</taxon>
        <taxon>Ascomycota</taxon>
        <taxon>Pezizomycotina</taxon>
        <taxon>Sordariomycetes</taxon>
        <taxon>Xylariomycetidae</taxon>
        <taxon>Xylariales</taxon>
        <taxon>Hypoxylaceae</taxon>
        <taxon>Daldinia</taxon>
    </lineage>
</organism>
<dbReference type="Pfam" id="PF16076">
    <property type="entry name" value="Acyltransf_C"/>
    <property type="match status" value="1"/>
</dbReference>
<evidence type="ECO:0000313" key="6">
    <source>
        <dbReference type="EMBL" id="KAK6948681.1"/>
    </source>
</evidence>
<proteinExistence type="inferred from homology"/>
<comment type="similarity">
    <text evidence="1">Belongs to the 1-acyl-sn-glycerol-3-phosphate acyltransferase family.</text>
</comment>
<keyword evidence="4" id="KW-0812">Transmembrane</keyword>
<dbReference type="SMART" id="SM00563">
    <property type="entry name" value="PlsC"/>
    <property type="match status" value="1"/>
</dbReference>
<evidence type="ECO:0000256" key="4">
    <source>
        <dbReference type="SAM" id="Phobius"/>
    </source>
</evidence>
<dbReference type="GO" id="GO:0003841">
    <property type="term" value="F:1-acylglycerol-3-phosphate O-acyltransferase activity"/>
    <property type="evidence" value="ECO:0007669"/>
    <property type="project" value="TreeGrafter"/>
</dbReference>
<comment type="caution">
    <text evidence="6">The sequence shown here is derived from an EMBL/GenBank/DDBJ whole genome shotgun (WGS) entry which is preliminary data.</text>
</comment>
<feature type="transmembrane region" description="Helical" evidence="4">
    <location>
        <begin position="20"/>
        <end position="47"/>
    </location>
</feature>
<gene>
    <name evidence="6" type="ORF">Daesc_010451</name>
</gene>
<evidence type="ECO:0000259" key="5">
    <source>
        <dbReference type="SMART" id="SM00563"/>
    </source>
</evidence>